<sequence length="28" mass="2820">MGGGCVGSLPNLLVSRSSILPALCCDKE</sequence>
<dbReference type="AlphaFoldDB" id="A0A0E9Q6Q6"/>
<name>A0A0E9Q6Q6_ANGAN</name>
<reference evidence="1" key="2">
    <citation type="journal article" date="2015" name="Fish Shellfish Immunol.">
        <title>Early steps in the European eel (Anguilla anguilla)-Vibrio vulnificus interaction in the gills: Role of the RtxA13 toxin.</title>
        <authorList>
            <person name="Callol A."/>
            <person name="Pajuelo D."/>
            <person name="Ebbesson L."/>
            <person name="Teles M."/>
            <person name="MacKenzie S."/>
            <person name="Amaro C."/>
        </authorList>
    </citation>
    <scope>NUCLEOTIDE SEQUENCE</scope>
</reference>
<organism evidence="1">
    <name type="scientific">Anguilla anguilla</name>
    <name type="common">European freshwater eel</name>
    <name type="synonym">Muraena anguilla</name>
    <dbReference type="NCBI Taxonomy" id="7936"/>
    <lineage>
        <taxon>Eukaryota</taxon>
        <taxon>Metazoa</taxon>
        <taxon>Chordata</taxon>
        <taxon>Craniata</taxon>
        <taxon>Vertebrata</taxon>
        <taxon>Euteleostomi</taxon>
        <taxon>Actinopterygii</taxon>
        <taxon>Neopterygii</taxon>
        <taxon>Teleostei</taxon>
        <taxon>Anguilliformes</taxon>
        <taxon>Anguillidae</taxon>
        <taxon>Anguilla</taxon>
    </lineage>
</organism>
<dbReference type="EMBL" id="GBXM01096158">
    <property type="protein sequence ID" value="JAH12419.1"/>
    <property type="molecule type" value="Transcribed_RNA"/>
</dbReference>
<protein>
    <submittedName>
        <fullName evidence="1">Uncharacterized protein</fullName>
    </submittedName>
</protein>
<reference evidence="1" key="1">
    <citation type="submission" date="2014-11" db="EMBL/GenBank/DDBJ databases">
        <authorList>
            <person name="Amaro Gonzalez C."/>
        </authorList>
    </citation>
    <scope>NUCLEOTIDE SEQUENCE</scope>
</reference>
<evidence type="ECO:0000313" key="1">
    <source>
        <dbReference type="EMBL" id="JAH12419.1"/>
    </source>
</evidence>
<accession>A0A0E9Q6Q6</accession>
<proteinExistence type="predicted"/>